<dbReference type="GO" id="GO:0004497">
    <property type="term" value="F:monooxygenase activity"/>
    <property type="evidence" value="ECO:0007669"/>
    <property type="project" value="UniProtKB-KW"/>
</dbReference>
<accession>A0A919B4T4</accession>
<name>A0A919B4T4_9ACTN</name>
<dbReference type="PRINTS" id="PR00465">
    <property type="entry name" value="EP450IV"/>
</dbReference>
<dbReference type="GO" id="GO:0005506">
    <property type="term" value="F:iron ion binding"/>
    <property type="evidence" value="ECO:0007669"/>
    <property type="project" value="InterPro"/>
</dbReference>
<evidence type="ECO:0000313" key="8">
    <source>
        <dbReference type="Proteomes" id="UP000638313"/>
    </source>
</evidence>
<dbReference type="InterPro" id="IPR036396">
    <property type="entry name" value="Cyt_P450_sf"/>
</dbReference>
<dbReference type="PANTHER" id="PTHR24304">
    <property type="entry name" value="CYTOCHROME P450 FAMILY 7"/>
    <property type="match status" value="1"/>
</dbReference>
<dbReference type="InterPro" id="IPR017972">
    <property type="entry name" value="Cyt_P450_CS"/>
</dbReference>
<dbReference type="Proteomes" id="UP000638313">
    <property type="component" value="Unassembled WGS sequence"/>
</dbReference>
<dbReference type="Pfam" id="PF00067">
    <property type="entry name" value="p450"/>
    <property type="match status" value="1"/>
</dbReference>
<dbReference type="RefSeq" id="WP_190130860.1">
    <property type="nucleotide sequence ID" value="NZ_BNBD01000007.1"/>
</dbReference>
<dbReference type="GO" id="GO:0020037">
    <property type="term" value="F:heme binding"/>
    <property type="evidence" value="ECO:0007669"/>
    <property type="project" value="InterPro"/>
</dbReference>
<evidence type="ECO:0000256" key="1">
    <source>
        <dbReference type="ARBA" id="ARBA00010617"/>
    </source>
</evidence>
<protein>
    <submittedName>
        <fullName evidence="7">Cytochrome P450</fullName>
    </submittedName>
</protein>
<comment type="cofactor">
    <cofactor evidence="5">
        <name>heme</name>
        <dbReference type="ChEBI" id="CHEBI:30413"/>
    </cofactor>
</comment>
<keyword evidence="8" id="KW-1185">Reference proteome</keyword>
<keyword evidence="4 5" id="KW-0408">Iron</keyword>
<dbReference type="Gene3D" id="1.10.630.10">
    <property type="entry name" value="Cytochrome P450"/>
    <property type="match status" value="1"/>
</dbReference>
<organism evidence="7 8">
    <name type="scientific">Streptomyces mashuensis</name>
    <dbReference type="NCBI Taxonomy" id="33904"/>
    <lineage>
        <taxon>Bacteria</taxon>
        <taxon>Bacillati</taxon>
        <taxon>Actinomycetota</taxon>
        <taxon>Actinomycetes</taxon>
        <taxon>Kitasatosporales</taxon>
        <taxon>Streptomycetaceae</taxon>
        <taxon>Streptomyces</taxon>
    </lineage>
</organism>
<comment type="similarity">
    <text evidence="1 6">Belongs to the cytochrome P450 family.</text>
</comment>
<keyword evidence="6" id="KW-0503">Monooxygenase</keyword>
<dbReference type="InterPro" id="IPR002403">
    <property type="entry name" value="Cyt_P450_E_grp-IV"/>
</dbReference>
<dbReference type="PROSITE" id="PS00086">
    <property type="entry name" value="CYTOCHROME_P450"/>
    <property type="match status" value="1"/>
</dbReference>
<dbReference type="CDD" id="cd11042">
    <property type="entry name" value="CYP51-like"/>
    <property type="match status" value="1"/>
</dbReference>
<dbReference type="InterPro" id="IPR001128">
    <property type="entry name" value="Cyt_P450"/>
</dbReference>
<keyword evidence="2 5" id="KW-0349">Heme</keyword>
<dbReference type="GO" id="GO:0016705">
    <property type="term" value="F:oxidoreductase activity, acting on paired donors, with incorporation or reduction of molecular oxygen"/>
    <property type="evidence" value="ECO:0007669"/>
    <property type="project" value="InterPro"/>
</dbReference>
<evidence type="ECO:0000256" key="4">
    <source>
        <dbReference type="ARBA" id="ARBA00023004"/>
    </source>
</evidence>
<evidence type="ECO:0000313" key="7">
    <source>
        <dbReference type="EMBL" id="GHF53243.1"/>
    </source>
</evidence>
<dbReference type="EMBL" id="BNBD01000007">
    <property type="protein sequence ID" value="GHF53243.1"/>
    <property type="molecule type" value="Genomic_DNA"/>
</dbReference>
<dbReference type="AlphaFoldDB" id="A0A919B4T4"/>
<sequence>MRTRTSGGPPTVPLPRMPARHLPWLGPLPAFHRDPVALLRGARERVGNAFAFPLLGQDVVFVSGPEAHAEVFEADETVLSPREAYRFLKPVFGRGVAYDAATPEEMDAQIAPLRAALGSRNLDGYVRVMEAETRAQVARWPAEGEIDLLTELNRLTVAIATRCLIGEEFHRRMGPELPRLYRELESGIRFAGILSAKAPLPAFRRRDRARAALAEAIGEVIAERRRRRPPDEPAGPAADGQDMLAVLLAARTEDGRPLPDDIVTGMLIAMVFAGQHTSAVLAAWTGVLLLHHPEYVPRLRGEQEELWAPGSPLGTRALHRMELLDHCVREAERLYPPLVLLMRKALRDTVILGHHVPAGSLVMVSPAVAHRMPEVFRDPDRFDPSRYAAGRAEHRRPYSLISFGGGKHRCVGPAFAYLQVKAAWSVLLREVDLRPARSGYVPDYSTLVPGPATPCTVRYRKRPGRPS</sequence>
<evidence type="ECO:0000256" key="5">
    <source>
        <dbReference type="PIRSR" id="PIRSR602403-1"/>
    </source>
</evidence>
<reference evidence="7" key="2">
    <citation type="submission" date="2020-09" db="EMBL/GenBank/DDBJ databases">
        <authorList>
            <person name="Sun Q."/>
            <person name="Ohkuma M."/>
        </authorList>
    </citation>
    <scope>NUCLEOTIDE SEQUENCE</scope>
    <source>
        <strain evidence="7">JCM 4059</strain>
    </source>
</reference>
<keyword evidence="3 5" id="KW-0479">Metal-binding</keyword>
<dbReference type="PRINTS" id="PR00385">
    <property type="entry name" value="P450"/>
</dbReference>
<evidence type="ECO:0000256" key="6">
    <source>
        <dbReference type="RuleBase" id="RU000461"/>
    </source>
</evidence>
<evidence type="ECO:0000256" key="3">
    <source>
        <dbReference type="ARBA" id="ARBA00022723"/>
    </source>
</evidence>
<dbReference type="InterPro" id="IPR050529">
    <property type="entry name" value="CYP450_sterol_14alpha_dmase"/>
</dbReference>
<comment type="caution">
    <text evidence="7">The sequence shown here is derived from an EMBL/GenBank/DDBJ whole genome shotgun (WGS) entry which is preliminary data.</text>
</comment>
<feature type="binding site" description="axial binding residue" evidence="5">
    <location>
        <position position="410"/>
    </location>
    <ligand>
        <name>heme</name>
        <dbReference type="ChEBI" id="CHEBI:30413"/>
    </ligand>
    <ligandPart>
        <name>Fe</name>
        <dbReference type="ChEBI" id="CHEBI:18248"/>
    </ligandPart>
</feature>
<gene>
    <name evidence="7" type="ORF">GCM10010218_38360</name>
</gene>
<evidence type="ECO:0000256" key="2">
    <source>
        <dbReference type="ARBA" id="ARBA00022617"/>
    </source>
</evidence>
<proteinExistence type="inferred from homology"/>
<keyword evidence="6" id="KW-0560">Oxidoreductase</keyword>
<reference evidence="7" key="1">
    <citation type="journal article" date="2014" name="Int. J. Syst. Evol. Microbiol.">
        <title>Complete genome sequence of Corynebacterium casei LMG S-19264T (=DSM 44701T), isolated from a smear-ripened cheese.</title>
        <authorList>
            <consortium name="US DOE Joint Genome Institute (JGI-PGF)"/>
            <person name="Walter F."/>
            <person name="Albersmeier A."/>
            <person name="Kalinowski J."/>
            <person name="Ruckert C."/>
        </authorList>
    </citation>
    <scope>NUCLEOTIDE SEQUENCE</scope>
    <source>
        <strain evidence="7">JCM 4059</strain>
    </source>
</reference>
<dbReference type="PANTHER" id="PTHR24304:SF2">
    <property type="entry name" value="24-HYDROXYCHOLESTEROL 7-ALPHA-HYDROXYLASE"/>
    <property type="match status" value="1"/>
</dbReference>
<dbReference type="SUPFAM" id="SSF48264">
    <property type="entry name" value="Cytochrome P450"/>
    <property type="match status" value="1"/>
</dbReference>